<dbReference type="EMBL" id="JAKIJS010000001">
    <property type="protein sequence ID" value="MCF6138767.1"/>
    <property type="molecule type" value="Genomic_DNA"/>
</dbReference>
<sequence length="332" mass="37063">MYRTEIRRKRKRRRKRLLLTSLFLIIFSIIGYGSYLSFKLANASNNSVEELKRGEKSDLRENLVDVKDDNFSVLFIGIDAREGEKVSRSDALILATFNKKDKSVKMVSIPRDSYVDVPGRGMDKINHAHAFGGVDLAVQSVENLFDVPVDHYVRVDFTAFIEIVDALGGVEVDVPKTFSVQDSQDRAEAITLQEGEHELNGEEALAFVRMRKQDPTGDIGRGERQKQVIKAILEKGTSLTSITKYGKVIDGLEKNIQMDLSFGEIAGLHGYAGSIDNIESLQLSGSNTNNGTFYYMLDEQSVDQISDQLRTHLELDGESKTAEETSSKVATQ</sequence>
<comment type="caution">
    <text evidence="3">The sequence shown here is derived from an EMBL/GenBank/DDBJ whole genome shotgun (WGS) entry which is preliminary data.</text>
</comment>
<name>A0ABS9H194_9BACL</name>
<dbReference type="PANTHER" id="PTHR33392">
    <property type="entry name" value="POLYISOPRENYL-TEICHOIC ACID--PEPTIDOGLYCAN TEICHOIC ACID TRANSFERASE TAGU"/>
    <property type="match status" value="1"/>
</dbReference>
<comment type="similarity">
    <text evidence="1">Belongs to the LytR/CpsA/Psr (LCP) family.</text>
</comment>
<dbReference type="PANTHER" id="PTHR33392:SF3">
    <property type="entry name" value="POLYISOPRENYL-TEICHOIC ACID--PEPTIDOGLYCAN TEICHOIC ACID TRANSFERASE TAGT"/>
    <property type="match status" value="1"/>
</dbReference>
<gene>
    <name evidence="3" type="ORF">L2716_13605</name>
</gene>
<evidence type="ECO:0000259" key="2">
    <source>
        <dbReference type="Pfam" id="PF03816"/>
    </source>
</evidence>
<dbReference type="InterPro" id="IPR050922">
    <property type="entry name" value="LytR/CpsA/Psr_CW_biosynth"/>
</dbReference>
<organism evidence="3 4">
    <name type="scientific">Pseudalkalibacillus berkeleyi</name>
    <dbReference type="NCBI Taxonomy" id="1069813"/>
    <lineage>
        <taxon>Bacteria</taxon>
        <taxon>Bacillati</taxon>
        <taxon>Bacillota</taxon>
        <taxon>Bacilli</taxon>
        <taxon>Bacillales</taxon>
        <taxon>Fictibacillaceae</taxon>
        <taxon>Pseudalkalibacillus</taxon>
    </lineage>
</organism>
<accession>A0ABS9H194</accession>
<reference evidence="3 4" key="1">
    <citation type="submission" date="2022-01" db="EMBL/GenBank/DDBJ databases">
        <title>Alkalihalobacillus sp. EGI L200015, a novel bacterium isolated from a salt lake sediment.</title>
        <authorList>
            <person name="Gao L."/>
            <person name="Fang B.-Z."/>
            <person name="Li W.-J."/>
        </authorList>
    </citation>
    <scope>NUCLEOTIDE SEQUENCE [LARGE SCALE GENOMIC DNA]</scope>
    <source>
        <strain evidence="3 4">KCTC 12718</strain>
    </source>
</reference>
<dbReference type="InterPro" id="IPR004474">
    <property type="entry name" value="LytR_CpsA_psr"/>
</dbReference>
<evidence type="ECO:0000313" key="3">
    <source>
        <dbReference type="EMBL" id="MCF6138767.1"/>
    </source>
</evidence>
<dbReference type="RefSeq" id="WP_236336700.1">
    <property type="nucleotide sequence ID" value="NZ_JAKIJS010000001.1"/>
</dbReference>
<proteinExistence type="inferred from homology"/>
<evidence type="ECO:0000256" key="1">
    <source>
        <dbReference type="ARBA" id="ARBA00006068"/>
    </source>
</evidence>
<protein>
    <submittedName>
        <fullName evidence="3">LCP family protein</fullName>
    </submittedName>
</protein>
<dbReference type="Gene3D" id="3.40.630.190">
    <property type="entry name" value="LCP protein"/>
    <property type="match status" value="1"/>
</dbReference>
<evidence type="ECO:0000313" key="4">
    <source>
        <dbReference type="Proteomes" id="UP001649381"/>
    </source>
</evidence>
<dbReference type="NCBIfam" id="TIGR00350">
    <property type="entry name" value="lytR_cpsA_psr"/>
    <property type="match status" value="1"/>
</dbReference>
<dbReference type="Pfam" id="PF03816">
    <property type="entry name" value="LytR_cpsA_psr"/>
    <property type="match status" value="1"/>
</dbReference>
<keyword evidence="4" id="KW-1185">Reference proteome</keyword>
<dbReference type="Proteomes" id="UP001649381">
    <property type="component" value="Unassembled WGS sequence"/>
</dbReference>
<feature type="domain" description="Cell envelope-related transcriptional attenuator" evidence="2">
    <location>
        <begin position="88"/>
        <end position="235"/>
    </location>
</feature>